<feature type="domain" description="FAD/NAD(P)-binding" evidence="8">
    <location>
        <begin position="1"/>
        <end position="291"/>
    </location>
</feature>
<keyword evidence="10" id="KW-1185">Reference proteome</keyword>
<evidence type="ECO:0000313" key="10">
    <source>
        <dbReference type="Proteomes" id="UP000190042"/>
    </source>
</evidence>
<dbReference type="InterPro" id="IPR050260">
    <property type="entry name" value="FAD-bd_OxRdtase"/>
</dbReference>
<reference evidence="10" key="1">
    <citation type="submission" date="2017-02" db="EMBL/GenBank/DDBJ databases">
        <authorList>
            <person name="Varghese N."/>
            <person name="Submissions S."/>
        </authorList>
    </citation>
    <scope>NUCLEOTIDE SEQUENCE [LARGE SCALE GENOMIC DNA]</scope>
    <source>
        <strain evidence="10">DSM 23966</strain>
    </source>
</reference>
<gene>
    <name evidence="9" type="ORF">SAMN04244570_3456</name>
</gene>
<keyword evidence="3" id="KW-0285">Flavoprotein</keyword>
<comment type="cofactor">
    <cofactor evidence="1">
        <name>FAD</name>
        <dbReference type="ChEBI" id="CHEBI:57692"/>
    </cofactor>
</comment>
<dbReference type="PANTHER" id="PTHR43429">
    <property type="entry name" value="PYRIDINE NUCLEOTIDE-DISULFIDE OXIDOREDUCTASE DOMAIN-CONTAINING"/>
    <property type="match status" value="1"/>
</dbReference>
<dbReference type="InterPro" id="IPR023753">
    <property type="entry name" value="FAD/NAD-binding_dom"/>
</dbReference>
<dbReference type="Pfam" id="PF02852">
    <property type="entry name" value="Pyr_redox_dim"/>
    <property type="match status" value="1"/>
</dbReference>
<evidence type="ECO:0000256" key="2">
    <source>
        <dbReference type="ARBA" id="ARBA00009130"/>
    </source>
</evidence>
<dbReference type="Proteomes" id="UP000190042">
    <property type="component" value="Unassembled WGS sequence"/>
</dbReference>
<dbReference type="EMBL" id="FUYJ01000008">
    <property type="protein sequence ID" value="SKB04577.1"/>
    <property type="molecule type" value="Genomic_DNA"/>
</dbReference>
<evidence type="ECO:0000256" key="5">
    <source>
        <dbReference type="ARBA" id="ARBA00023002"/>
    </source>
</evidence>
<dbReference type="RefSeq" id="WP_078818460.1">
    <property type="nucleotide sequence ID" value="NZ_FUYJ01000008.1"/>
</dbReference>
<dbReference type="PRINTS" id="PR00368">
    <property type="entry name" value="FADPNR"/>
</dbReference>
<evidence type="ECO:0000313" key="9">
    <source>
        <dbReference type="EMBL" id="SKB04577.1"/>
    </source>
</evidence>
<evidence type="ECO:0000259" key="7">
    <source>
        <dbReference type="Pfam" id="PF02852"/>
    </source>
</evidence>
<dbReference type="SUPFAM" id="SSF55424">
    <property type="entry name" value="FAD/NAD-linked reductases, dimerisation (C-terminal) domain"/>
    <property type="match status" value="1"/>
</dbReference>
<dbReference type="InterPro" id="IPR036188">
    <property type="entry name" value="FAD/NAD-bd_sf"/>
</dbReference>
<dbReference type="PRINTS" id="PR00411">
    <property type="entry name" value="PNDRDTASEI"/>
</dbReference>
<organism evidence="9 10">
    <name type="scientific">Sporosarcina newyorkensis</name>
    <dbReference type="NCBI Taxonomy" id="759851"/>
    <lineage>
        <taxon>Bacteria</taxon>
        <taxon>Bacillati</taxon>
        <taxon>Bacillota</taxon>
        <taxon>Bacilli</taxon>
        <taxon>Bacillales</taxon>
        <taxon>Caryophanaceae</taxon>
        <taxon>Sporosarcina</taxon>
    </lineage>
</organism>
<evidence type="ECO:0000256" key="1">
    <source>
        <dbReference type="ARBA" id="ARBA00001974"/>
    </source>
</evidence>
<sequence length="449" mass="49570">MKYVIIGGDAAGMSAAMQLLKHDLSAEITILEQGAVYSYAQCGMPYVINGVVKSVNDLVVRSVETYRNKFGMDARVHHQVKKVDTEEKLVSGRNVKTGESFCIRYDKLLTASGGSSFIPNWKGVDLQGVYSVKTLADVEAIMKKVENGIEDVTIVGGGYVGLEMAESFRLLGKRVRILIRSRQVAKTFDEEMAKLIEEEAERHGIEILYEEVLEEIIGEHFVTSVRTNKRTYETDVVLVAAGLRPNTEFLKETGIHLAKNGAIYVNEWMETNVVDVYAAGDCAMQYNRITQVDEYTPLGTHANKQGRVAGLNMAGKHRAFKGITGTSILKFMDLALGKTGLSDREAFAAGIAYLSMIVRSKTHASYYPNARSLTVKLTFRREDGLLLGGQVIGKAGVDKRIDVLSTALFNEMTVEELEDLDLSYAPPFNSTWDPIQSAARKAVAKLEDK</sequence>
<dbReference type="AlphaFoldDB" id="A0A1T4YRV9"/>
<evidence type="ECO:0000256" key="4">
    <source>
        <dbReference type="ARBA" id="ARBA00022827"/>
    </source>
</evidence>
<evidence type="ECO:0000259" key="8">
    <source>
        <dbReference type="Pfam" id="PF07992"/>
    </source>
</evidence>
<dbReference type="PANTHER" id="PTHR43429:SF1">
    <property type="entry name" value="NAD(P)H SULFUR OXIDOREDUCTASE (COA-DEPENDENT)"/>
    <property type="match status" value="1"/>
</dbReference>
<protein>
    <submittedName>
        <fullName evidence="9">NADPH-dependent 2,4-dienoyl-CoA reductase, sulfur reductase</fullName>
    </submittedName>
</protein>
<feature type="domain" description="Pyridine nucleotide-disulphide oxidoreductase dimerisation" evidence="7">
    <location>
        <begin position="329"/>
        <end position="430"/>
    </location>
</feature>
<dbReference type="Pfam" id="PF07992">
    <property type="entry name" value="Pyr_redox_2"/>
    <property type="match status" value="1"/>
</dbReference>
<dbReference type="InterPro" id="IPR004099">
    <property type="entry name" value="Pyr_nucl-diS_OxRdtase_dimer"/>
</dbReference>
<proteinExistence type="inferred from homology"/>
<accession>A0A1T4YRV9</accession>
<evidence type="ECO:0000256" key="3">
    <source>
        <dbReference type="ARBA" id="ARBA00022630"/>
    </source>
</evidence>
<dbReference type="GO" id="GO:0016491">
    <property type="term" value="F:oxidoreductase activity"/>
    <property type="evidence" value="ECO:0007669"/>
    <property type="project" value="UniProtKB-KW"/>
</dbReference>
<keyword evidence="4" id="KW-0274">FAD</keyword>
<dbReference type="SUPFAM" id="SSF51905">
    <property type="entry name" value="FAD/NAD(P)-binding domain"/>
    <property type="match status" value="1"/>
</dbReference>
<dbReference type="InterPro" id="IPR016156">
    <property type="entry name" value="FAD/NAD-linked_Rdtase_dimer_sf"/>
</dbReference>
<evidence type="ECO:0000256" key="6">
    <source>
        <dbReference type="ARBA" id="ARBA00023284"/>
    </source>
</evidence>
<comment type="similarity">
    <text evidence="2">Belongs to the class-III pyridine nucleotide-disulfide oxidoreductase family.</text>
</comment>
<dbReference type="Gene3D" id="3.50.50.60">
    <property type="entry name" value="FAD/NAD(P)-binding domain"/>
    <property type="match status" value="2"/>
</dbReference>
<keyword evidence="6" id="KW-0676">Redox-active center</keyword>
<name>A0A1T4YRV9_9BACL</name>
<keyword evidence="5" id="KW-0560">Oxidoreductase</keyword>